<dbReference type="GO" id="GO:0005737">
    <property type="term" value="C:cytoplasm"/>
    <property type="evidence" value="ECO:0007669"/>
    <property type="project" value="TreeGrafter"/>
</dbReference>
<sequence length="296" mass="32015">MKCIVSWGVSLEAAESLSQLTGTDLICPEFRRFPNGETGVFISSDLAQYTDAVLLCSLTIPVNDRLVELLLVQDILIRARITTHAVLPWLSYSPQDKIFRPGEPLSSAVVTRIVEAAGFSEITVLDIHSPAVLSGFSIPAHNVIPYDLFSDWFKESGLKNAVCVALDKGGRQRAQAFAAKLDLPLIQLEKSRDRSTGEVSYSAPEGSLSGKTAVAFDDYTGSGSTLVQSAELLKQMGAEHCVYMLTHVFDNGAAERIHSSAVDRVITTNASIRSDLIASEKFSILDIAPLLADILS</sequence>
<evidence type="ECO:0000259" key="10">
    <source>
        <dbReference type="Pfam" id="PF13793"/>
    </source>
</evidence>
<evidence type="ECO:0000259" key="9">
    <source>
        <dbReference type="Pfam" id="PF00156"/>
    </source>
</evidence>
<evidence type="ECO:0000313" key="12">
    <source>
        <dbReference type="Proteomes" id="UP000070457"/>
    </source>
</evidence>
<dbReference type="PANTHER" id="PTHR10210">
    <property type="entry name" value="RIBOSE-PHOSPHATE DIPHOSPHOKINASE FAMILY MEMBER"/>
    <property type="match status" value="1"/>
</dbReference>
<evidence type="ECO:0000256" key="5">
    <source>
        <dbReference type="ARBA" id="ARBA00022777"/>
    </source>
</evidence>
<evidence type="ECO:0000256" key="8">
    <source>
        <dbReference type="RuleBase" id="RU004324"/>
    </source>
</evidence>
<organism evidence="11 12">
    <name type="scientific">candidate division WS6 bacterium OLB20</name>
    <dbReference type="NCBI Taxonomy" id="1617426"/>
    <lineage>
        <taxon>Bacteria</taxon>
        <taxon>Candidatus Dojkabacteria</taxon>
    </lineage>
</organism>
<feature type="domain" description="Phosphoribosyltransferase" evidence="9">
    <location>
        <begin position="152"/>
        <end position="265"/>
    </location>
</feature>
<dbReference type="GO" id="GO:0002189">
    <property type="term" value="C:ribose phosphate diphosphokinase complex"/>
    <property type="evidence" value="ECO:0007669"/>
    <property type="project" value="TreeGrafter"/>
</dbReference>
<evidence type="ECO:0000256" key="6">
    <source>
        <dbReference type="ARBA" id="ARBA00022840"/>
    </source>
</evidence>
<name>A0A136M067_9BACT</name>
<gene>
    <name evidence="11" type="primary">prs</name>
    <name evidence="11" type="ORF">TR69_WS6001000174</name>
</gene>
<evidence type="ECO:0000256" key="7">
    <source>
        <dbReference type="ARBA" id="ARBA00049535"/>
    </source>
</evidence>
<dbReference type="GO" id="GO:0004749">
    <property type="term" value="F:ribose phosphate diphosphokinase activity"/>
    <property type="evidence" value="ECO:0007669"/>
    <property type="project" value="UniProtKB-EC"/>
</dbReference>
<dbReference type="GO" id="GO:0016301">
    <property type="term" value="F:kinase activity"/>
    <property type="evidence" value="ECO:0007669"/>
    <property type="project" value="UniProtKB-KW"/>
</dbReference>
<dbReference type="Pfam" id="PF13793">
    <property type="entry name" value="Pribosyltran_N"/>
    <property type="match status" value="1"/>
</dbReference>
<proteinExistence type="inferred from homology"/>
<evidence type="ECO:0000256" key="3">
    <source>
        <dbReference type="ARBA" id="ARBA00022727"/>
    </source>
</evidence>
<keyword evidence="2 11" id="KW-0808">Transferase</keyword>
<dbReference type="Pfam" id="PF00156">
    <property type="entry name" value="Pribosyltran"/>
    <property type="match status" value="1"/>
</dbReference>
<evidence type="ECO:0000256" key="1">
    <source>
        <dbReference type="ARBA" id="ARBA00013247"/>
    </source>
</evidence>
<dbReference type="EC" id="2.7.6.1" evidence="1"/>
<dbReference type="InterPro" id="IPR005946">
    <property type="entry name" value="Rib-P_diPkinase"/>
</dbReference>
<dbReference type="Proteomes" id="UP000070457">
    <property type="component" value="Unassembled WGS sequence"/>
</dbReference>
<dbReference type="AlphaFoldDB" id="A0A136M067"/>
<evidence type="ECO:0000313" key="11">
    <source>
        <dbReference type="EMBL" id="KXK27299.1"/>
    </source>
</evidence>
<keyword evidence="5 11" id="KW-0418">Kinase</keyword>
<dbReference type="InterPro" id="IPR000836">
    <property type="entry name" value="PRTase_dom"/>
</dbReference>
<accession>A0A136M067</accession>
<dbReference type="SMART" id="SM01400">
    <property type="entry name" value="Pribosyltran_N"/>
    <property type="match status" value="1"/>
</dbReference>
<evidence type="ECO:0000256" key="4">
    <source>
        <dbReference type="ARBA" id="ARBA00022741"/>
    </source>
</evidence>
<dbReference type="Gene3D" id="3.40.50.2020">
    <property type="match status" value="2"/>
</dbReference>
<evidence type="ECO:0000256" key="2">
    <source>
        <dbReference type="ARBA" id="ARBA00022679"/>
    </source>
</evidence>
<keyword evidence="3 8" id="KW-0545">Nucleotide biosynthesis</keyword>
<dbReference type="CDD" id="cd06223">
    <property type="entry name" value="PRTases_typeI"/>
    <property type="match status" value="1"/>
</dbReference>
<dbReference type="PANTHER" id="PTHR10210:SF32">
    <property type="entry name" value="RIBOSE-PHOSPHATE PYROPHOSPHOKINASE 2"/>
    <property type="match status" value="1"/>
</dbReference>
<reference evidence="11 12" key="1">
    <citation type="submission" date="2015-02" db="EMBL/GenBank/DDBJ databases">
        <title>Improved understanding of the partial-nitritation anammox process through 23 genomes representing the majority of the microbial community.</title>
        <authorList>
            <person name="Speth D.R."/>
            <person name="In T Zandt M."/>
            <person name="Guerrero Cruz S."/>
            <person name="Jetten M.S."/>
            <person name="Dutilh B.E."/>
        </authorList>
    </citation>
    <scope>NUCLEOTIDE SEQUENCE [LARGE SCALE GENOMIC DNA]</scope>
    <source>
        <strain evidence="11">OLB20</strain>
    </source>
</reference>
<dbReference type="NCBIfam" id="TIGR01251">
    <property type="entry name" value="ribP_PPkin"/>
    <property type="match status" value="1"/>
</dbReference>
<keyword evidence="4" id="KW-0547">Nucleotide-binding</keyword>
<dbReference type="InterPro" id="IPR029057">
    <property type="entry name" value="PRTase-like"/>
</dbReference>
<dbReference type="GO" id="GO:0006015">
    <property type="term" value="P:5-phosphoribose 1-diphosphate biosynthetic process"/>
    <property type="evidence" value="ECO:0007669"/>
    <property type="project" value="TreeGrafter"/>
</dbReference>
<dbReference type="EMBL" id="JYNZ01000002">
    <property type="protein sequence ID" value="KXK27299.1"/>
    <property type="molecule type" value="Genomic_DNA"/>
</dbReference>
<dbReference type="SUPFAM" id="SSF53271">
    <property type="entry name" value="PRTase-like"/>
    <property type="match status" value="1"/>
</dbReference>
<protein>
    <recommendedName>
        <fullName evidence="1">ribose-phosphate diphosphokinase</fullName>
        <ecNumber evidence="1">2.7.6.1</ecNumber>
    </recommendedName>
</protein>
<dbReference type="STRING" id="1617426.TR69_WS6001000174"/>
<dbReference type="InterPro" id="IPR029099">
    <property type="entry name" value="Pribosyltran_N"/>
</dbReference>
<comment type="catalytic activity">
    <reaction evidence="7">
        <text>D-ribose 5-phosphate + ATP = 5-phospho-alpha-D-ribose 1-diphosphate + AMP + H(+)</text>
        <dbReference type="Rhea" id="RHEA:15609"/>
        <dbReference type="ChEBI" id="CHEBI:15378"/>
        <dbReference type="ChEBI" id="CHEBI:30616"/>
        <dbReference type="ChEBI" id="CHEBI:58017"/>
        <dbReference type="ChEBI" id="CHEBI:78346"/>
        <dbReference type="ChEBI" id="CHEBI:456215"/>
        <dbReference type="EC" id="2.7.6.1"/>
    </reaction>
</comment>
<feature type="domain" description="Ribose-phosphate pyrophosphokinase N-terminal" evidence="10">
    <location>
        <begin position="4"/>
        <end position="118"/>
    </location>
</feature>
<dbReference type="GO" id="GO:0006164">
    <property type="term" value="P:purine nucleotide biosynthetic process"/>
    <property type="evidence" value="ECO:0007669"/>
    <property type="project" value="TreeGrafter"/>
</dbReference>
<comment type="similarity">
    <text evidence="8">Belongs to the ribose-phosphate pyrophosphokinase family.</text>
</comment>
<dbReference type="GO" id="GO:0000287">
    <property type="term" value="F:magnesium ion binding"/>
    <property type="evidence" value="ECO:0007669"/>
    <property type="project" value="InterPro"/>
</dbReference>
<keyword evidence="6" id="KW-0067">ATP-binding</keyword>
<comment type="caution">
    <text evidence="11">The sequence shown here is derived from an EMBL/GenBank/DDBJ whole genome shotgun (WGS) entry which is preliminary data.</text>
</comment>
<dbReference type="GO" id="GO:0005524">
    <property type="term" value="F:ATP binding"/>
    <property type="evidence" value="ECO:0007669"/>
    <property type="project" value="UniProtKB-KW"/>
</dbReference>